<dbReference type="SMART" id="SM00575">
    <property type="entry name" value="ZnF_PMZ"/>
    <property type="match status" value="1"/>
</dbReference>
<organism evidence="7 8">
    <name type="scientific">Papaver atlanticum</name>
    <dbReference type="NCBI Taxonomy" id="357466"/>
    <lineage>
        <taxon>Eukaryota</taxon>
        <taxon>Viridiplantae</taxon>
        <taxon>Streptophyta</taxon>
        <taxon>Embryophyta</taxon>
        <taxon>Tracheophyta</taxon>
        <taxon>Spermatophyta</taxon>
        <taxon>Magnoliopsida</taxon>
        <taxon>Ranunculales</taxon>
        <taxon>Papaveraceae</taxon>
        <taxon>Papaveroideae</taxon>
        <taxon>Papaver</taxon>
    </lineage>
</organism>
<protein>
    <recommendedName>
        <fullName evidence="6">SWIM-type domain-containing protein</fullName>
    </recommendedName>
</protein>
<name>A0AAD4XAD2_9MAGN</name>
<keyword evidence="3" id="KW-0862">Zinc</keyword>
<keyword evidence="8" id="KW-1185">Reference proteome</keyword>
<dbReference type="AlphaFoldDB" id="A0AAD4XAD2"/>
<evidence type="ECO:0000313" key="8">
    <source>
        <dbReference type="Proteomes" id="UP001202328"/>
    </source>
</evidence>
<dbReference type="InterPro" id="IPR006564">
    <property type="entry name" value="Znf_PMZ"/>
</dbReference>
<evidence type="ECO:0000256" key="4">
    <source>
        <dbReference type="PROSITE-ProRule" id="PRU00325"/>
    </source>
</evidence>
<evidence type="ECO:0000256" key="3">
    <source>
        <dbReference type="ARBA" id="ARBA00022833"/>
    </source>
</evidence>
<dbReference type="Proteomes" id="UP001202328">
    <property type="component" value="Unassembled WGS sequence"/>
</dbReference>
<proteinExistence type="predicted"/>
<dbReference type="Pfam" id="PF03108">
    <property type="entry name" value="DBD_Tnp_Mut"/>
    <property type="match status" value="1"/>
</dbReference>
<dbReference type="InterPro" id="IPR004332">
    <property type="entry name" value="Transposase_MuDR"/>
</dbReference>
<evidence type="ECO:0000313" key="7">
    <source>
        <dbReference type="EMBL" id="KAI3875384.1"/>
    </source>
</evidence>
<keyword evidence="2 4" id="KW-0863">Zinc-finger</keyword>
<dbReference type="EMBL" id="JAJJMB010012606">
    <property type="protein sequence ID" value="KAI3875384.1"/>
    <property type="molecule type" value="Genomic_DNA"/>
</dbReference>
<evidence type="ECO:0000256" key="5">
    <source>
        <dbReference type="SAM" id="MobiDB-lite"/>
    </source>
</evidence>
<accession>A0AAD4XAD2</accession>
<dbReference type="PANTHER" id="PTHR31973">
    <property type="entry name" value="POLYPROTEIN, PUTATIVE-RELATED"/>
    <property type="match status" value="1"/>
</dbReference>
<dbReference type="InterPro" id="IPR007527">
    <property type="entry name" value="Znf_SWIM"/>
</dbReference>
<evidence type="ECO:0000256" key="2">
    <source>
        <dbReference type="ARBA" id="ARBA00022771"/>
    </source>
</evidence>
<gene>
    <name evidence="7" type="ORF">MKW98_000061</name>
</gene>
<dbReference type="Pfam" id="PF04434">
    <property type="entry name" value="SWIM"/>
    <property type="match status" value="1"/>
</dbReference>
<evidence type="ECO:0000259" key="6">
    <source>
        <dbReference type="PROSITE" id="PS50966"/>
    </source>
</evidence>
<reference evidence="7" key="1">
    <citation type="submission" date="2022-04" db="EMBL/GenBank/DDBJ databases">
        <title>A functionally conserved STORR gene fusion in Papaver species that diverged 16.8 million years ago.</title>
        <authorList>
            <person name="Catania T."/>
        </authorList>
    </citation>
    <scope>NUCLEOTIDE SEQUENCE</scope>
    <source>
        <strain evidence="7">S-188037</strain>
    </source>
</reference>
<dbReference type="PROSITE" id="PS50966">
    <property type="entry name" value="ZF_SWIM"/>
    <property type="match status" value="1"/>
</dbReference>
<dbReference type="PANTHER" id="PTHR31973:SF187">
    <property type="entry name" value="MUTATOR TRANSPOSASE MUDRA PROTEIN"/>
    <property type="match status" value="1"/>
</dbReference>
<feature type="region of interest" description="Disordered" evidence="5">
    <location>
        <begin position="1"/>
        <end position="35"/>
    </location>
</feature>
<feature type="domain" description="SWIM-type" evidence="6">
    <location>
        <begin position="272"/>
        <end position="304"/>
    </location>
</feature>
<keyword evidence="1" id="KW-0479">Metal-binding</keyword>
<dbReference type="GO" id="GO:0008270">
    <property type="term" value="F:zinc ion binding"/>
    <property type="evidence" value="ECO:0007669"/>
    <property type="project" value="UniProtKB-KW"/>
</dbReference>
<comment type="caution">
    <text evidence="7">The sequence shown here is derived from an EMBL/GenBank/DDBJ whole genome shotgun (WGS) entry which is preliminary data.</text>
</comment>
<sequence length="376" mass="42918">MCERLDSTPSPPSSSTCMGSIPPSSPSRNSNTVLPKSSCVISPVSKDARAKKHFEGTQVVAKQRKNQLWAQAITGVGQLFYNGVQEVRNAVARVCFENGHEPDAKTRKSEPSRYTVRCKNMQTAGCPWEFHAKSINKDNSIFEQNLPIHGDDQLYPYVLDYWRHAVYALTEVKDLIDLDCEYVVTWMERQGPEHWSNAFFKGCRWGEVASSVAESFNSWIKDLKNMPVSALVNTIRRKMMEMISEQLTDEGNSWTVYPAGDLLFEVVADHGYEVNLETKYCSCNRWKVYGFPCSHAIQCILGSGRKVYEFVYEIDGNARVIPPPRKKLPGRPKSERMKKKYVKQEKKKRICSNCKLLCNHNSRTFPLPKVHNFSEI</sequence>
<evidence type="ECO:0000256" key="1">
    <source>
        <dbReference type="ARBA" id="ARBA00022723"/>
    </source>
</evidence>